<accession>A0A177DQS6</accession>
<organism evidence="2 3">
    <name type="scientific">Alternaria alternata</name>
    <name type="common">Alternaria rot fungus</name>
    <name type="synonym">Torula alternata</name>
    <dbReference type="NCBI Taxonomy" id="5599"/>
    <lineage>
        <taxon>Eukaryota</taxon>
        <taxon>Fungi</taxon>
        <taxon>Dikarya</taxon>
        <taxon>Ascomycota</taxon>
        <taxon>Pezizomycotina</taxon>
        <taxon>Dothideomycetes</taxon>
        <taxon>Pleosporomycetidae</taxon>
        <taxon>Pleosporales</taxon>
        <taxon>Pleosporineae</taxon>
        <taxon>Pleosporaceae</taxon>
        <taxon>Alternaria</taxon>
        <taxon>Alternaria sect. Alternaria</taxon>
        <taxon>Alternaria alternata complex</taxon>
    </lineage>
</organism>
<dbReference type="STRING" id="5599.A0A177DQS6"/>
<name>A0A177DQS6_ALTAL</name>
<dbReference type="RefSeq" id="XP_018387139.1">
    <property type="nucleotide sequence ID" value="XM_018527578.1"/>
</dbReference>
<dbReference type="KEGG" id="aalt:CC77DRAFT_1049464"/>
<sequence length="410" mass="46544">MFTPLVLRRNFSLSSRLSHSRIIRQAARDGHGTAIIQRVRIRRPFLSKSRLVGAVAIGVATYGLGQYVGITVEVEEVKEGERASRPGQDGWTTVGPEDDEDEDEEYDDALLFLPTGLSRPRPKQFWKGSDPEWQEFKKIATDRPRVDKIRRELVLITRQTFAQSPPFVAKAGKIDLHKGKTWVEFRFPDTMPDEYERPGIELTEDLEWRRATRPVEPSHHLRLERVLYPKEAAKALYQDTTKKAGRAWKDFKIYMGWSQESQTEAVQQLVKRISANPQSTLNKTTSINPEPFSTSAKDTQRPGTTPSSAAPVDGPAKDLNGILLPDPKKLMLDLTQFRTDVRKASNTATTPMVIPRGGFWVLGLIEIYGERAKLTLNVYAIYDPKQERYVGMRAVPFNFTELRQRPKGGP</sequence>
<dbReference type="GeneID" id="29113172"/>
<reference evidence="2 3" key="1">
    <citation type="submission" date="2016-05" db="EMBL/GenBank/DDBJ databases">
        <title>Comparative analysis of secretome profiles of manganese(II)-oxidizing ascomycete fungi.</title>
        <authorList>
            <consortium name="DOE Joint Genome Institute"/>
            <person name="Zeiner C.A."/>
            <person name="Purvine S.O."/>
            <person name="Zink E.M."/>
            <person name="Wu S."/>
            <person name="Pasa-Tolic L."/>
            <person name="Chaput D.L."/>
            <person name="Haridas S."/>
            <person name="Grigoriev I.V."/>
            <person name="Santelli C.M."/>
            <person name="Hansel C.M."/>
        </authorList>
    </citation>
    <scope>NUCLEOTIDE SEQUENCE [LARGE SCALE GENOMIC DNA]</scope>
    <source>
        <strain evidence="2 3">SRC1lrK2f</strain>
    </source>
</reference>
<protein>
    <submittedName>
        <fullName evidence="2">Uncharacterized protein</fullName>
    </submittedName>
</protein>
<dbReference type="VEuPathDB" id="FungiDB:CC77DRAFT_1049464"/>
<dbReference type="EMBL" id="KV441476">
    <property type="protein sequence ID" value="OAG21718.1"/>
    <property type="molecule type" value="Genomic_DNA"/>
</dbReference>
<feature type="compositionally biased region" description="Polar residues" evidence="1">
    <location>
        <begin position="277"/>
        <end position="308"/>
    </location>
</feature>
<feature type="region of interest" description="Disordered" evidence="1">
    <location>
        <begin position="78"/>
        <end position="102"/>
    </location>
</feature>
<dbReference type="OMA" id="TAFHLWS"/>
<evidence type="ECO:0000313" key="3">
    <source>
        <dbReference type="Proteomes" id="UP000077248"/>
    </source>
</evidence>
<feature type="region of interest" description="Disordered" evidence="1">
    <location>
        <begin position="277"/>
        <end position="316"/>
    </location>
</feature>
<proteinExistence type="predicted"/>
<keyword evidence="3" id="KW-1185">Reference proteome</keyword>
<evidence type="ECO:0000313" key="2">
    <source>
        <dbReference type="EMBL" id="OAG21718.1"/>
    </source>
</evidence>
<dbReference type="AlphaFoldDB" id="A0A177DQS6"/>
<gene>
    <name evidence="2" type="ORF">CC77DRAFT_1049464</name>
</gene>
<evidence type="ECO:0000256" key="1">
    <source>
        <dbReference type="SAM" id="MobiDB-lite"/>
    </source>
</evidence>
<dbReference type="Proteomes" id="UP000077248">
    <property type="component" value="Unassembled WGS sequence"/>
</dbReference>